<dbReference type="EMBL" id="KZ819337">
    <property type="protein sequence ID" value="PWN18355.1"/>
    <property type="molecule type" value="Genomic_DNA"/>
</dbReference>
<reference evidence="1 2" key="1">
    <citation type="journal article" date="2018" name="Mol. Biol. Evol.">
        <title>Broad Genomic Sampling Reveals a Smut Pathogenic Ancestry of the Fungal Clade Ustilaginomycotina.</title>
        <authorList>
            <person name="Kijpornyongpan T."/>
            <person name="Mondo S.J."/>
            <person name="Barry K."/>
            <person name="Sandor L."/>
            <person name="Lee J."/>
            <person name="Lipzen A."/>
            <person name="Pangilinan J."/>
            <person name="LaButti K."/>
            <person name="Hainaut M."/>
            <person name="Henrissat B."/>
            <person name="Grigoriev I.V."/>
            <person name="Spatafora J.W."/>
            <person name="Aime M.C."/>
        </authorList>
    </citation>
    <scope>NUCLEOTIDE SEQUENCE [LARGE SCALE GENOMIC DNA]</scope>
    <source>
        <strain evidence="1 2">MCA 4718</strain>
    </source>
</reference>
<name>A0A316U5W8_9BASI</name>
<proteinExistence type="predicted"/>
<keyword evidence="2" id="KW-1185">Reference proteome</keyword>
<gene>
    <name evidence="1" type="ORF">BCV69DRAFT_83079</name>
</gene>
<organism evidence="1 2">
    <name type="scientific">Pseudomicrostroma glucosiphilum</name>
    <dbReference type="NCBI Taxonomy" id="1684307"/>
    <lineage>
        <taxon>Eukaryota</taxon>
        <taxon>Fungi</taxon>
        <taxon>Dikarya</taxon>
        <taxon>Basidiomycota</taxon>
        <taxon>Ustilaginomycotina</taxon>
        <taxon>Exobasidiomycetes</taxon>
        <taxon>Microstromatales</taxon>
        <taxon>Microstromatales incertae sedis</taxon>
        <taxon>Pseudomicrostroma</taxon>
    </lineage>
</organism>
<dbReference type="Proteomes" id="UP000245942">
    <property type="component" value="Unassembled WGS sequence"/>
</dbReference>
<protein>
    <submittedName>
        <fullName evidence="1">Uncharacterized protein</fullName>
    </submittedName>
</protein>
<dbReference type="AlphaFoldDB" id="A0A316U5W8"/>
<evidence type="ECO:0000313" key="1">
    <source>
        <dbReference type="EMBL" id="PWN18355.1"/>
    </source>
</evidence>
<dbReference type="GeneID" id="37017301"/>
<sequence>MDRAPAYSAACLLRVHSPRRGQKVYSRTVLIQRIPVFEDVHMRLRRSTIGGMSRRRYCIVSQTCTVDPVFSHLLYRNLALSKREIDEHALSNASLRQFRQRCVSRRNCCSEHFAQFLQKYCTVRCRSCVERAGGTALTEHVRTSGRQSYGRECAVRSGSNLLDAAPTLRYSMPSRPSYSTPRRYQYNVRTVVDFIYWTGGRAHMRNLVAAQRLWRLD</sequence>
<dbReference type="RefSeq" id="XP_025345515.1">
    <property type="nucleotide sequence ID" value="XM_025495567.1"/>
</dbReference>
<evidence type="ECO:0000313" key="2">
    <source>
        <dbReference type="Proteomes" id="UP000245942"/>
    </source>
</evidence>
<accession>A0A316U5W8</accession>